<accession>A0ABU4VN33</accession>
<gene>
    <name evidence="2" type="ORF">SK069_14235</name>
</gene>
<evidence type="ECO:0000313" key="3">
    <source>
        <dbReference type="Proteomes" id="UP001277761"/>
    </source>
</evidence>
<sequence>MAKLLPTEVFTPSSLPVKETNVYAARTEAEESLDRALTRSEVPVVFGEYGVGKTTLIKKHFAEADRDGRLIHFLTPQDRKFDDVARLVLEALDYEVVVETTKGRGATIGGEAEASYFSVLKAKLKGEITESSSSRTELLVRTPTDHGLLNAMADAEIVLALDEVHTASEGFRRQLASMIKANNGLNRGWPKIVVIGTTADAAELVKEDQGIDRILREVRVNPMTDDEARFVVTNGMGKLDIHIATELVERMVRTAAGAPALLQEVCLDVAERTVKRETGEVSDEDIDYAVTTFIKTSERRLTQRYMEAIETVGPKRYRKQILRAMAESPSDFVTMEELTTSISKYLNETVPSTTLSGPLATLRTPEYGEILRDVPRPSQDGTRVYNLTAFKDPRMKAFIRVMVAVEEQGLLPKKGELS</sequence>
<dbReference type="InterPro" id="IPR049052">
    <property type="entry name" value="nSTAND1"/>
</dbReference>
<dbReference type="Proteomes" id="UP001277761">
    <property type="component" value="Unassembled WGS sequence"/>
</dbReference>
<dbReference type="InterPro" id="IPR027417">
    <property type="entry name" value="P-loop_NTPase"/>
</dbReference>
<evidence type="ECO:0000259" key="1">
    <source>
        <dbReference type="Pfam" id="PF20703"/>
    </source>
</evidence>
<name>A0ABU4VN33_9ACTN</name>
<dbReference type="Gene3D" id="3.40.50.300">
    <property type="entry name" value="P-loop containing nucleotide triphosphate hydrolases"/>
    <property type="match status" value="1"/>
</dbReference>
<reference evidence="2 3" key="1">
    <citation type="submission" date="2023-11" db="EMBL/GenBank/DDBJ databases">
        <authorList>
            <person name="Xu M."/>
            <person name="Jiang T."/>
        </authorList>
    </citation>
    <scope>NUCLEOTIDE SEQUENCE [LARGE SCALE GENOMIC DNA]</scope>
    <source>
        <strain evidence="2 3">SD</strain>
    </source>
</reference>
<protein>
    <recommendedName>
        <fullName evidence="1">Novel STAND NTPase 1 domain-containing protein</fullName>
    </recommendedName>
</protein>
<comment type="caution">
    <text evidence="2">The sequence shown here is derived from an EMBL/GenBank/DDBJ whole genome shotgun (WGS) entry which is preliminary data.</text>
</comment>
<dbReference type="RefSeq" id="WP_319954918.1">
    <property type="nucleotide sequence ID" value="NZ_JAXAVX010000008.1"/>
</dbReference>
<keyword evidence="3" id="KW-1185">Reference proteome</keyword>
<dbReference type="Pfam" id="PF20703">
    <property type="entry name" value="nSTAND1"/>
    <property type="match status" value="1"/>
</dbReference>
<organism evidence="2 3">
    <name type="scientific">Patulibacter brassicae</name>
    <dbReference type="NCBI Taxonomy" id="1705717"/>
    <lineage>
        <taxon>Bacteria</taxon>
        <taxon>Bacillati</taxon>
        <taxon>Actinomycetota</taxon>
        <taxon>Thermoleophilia</taxon>
        <taxon>Solirubrobacterales</taxon>
        <taxon>Patulibacteraceae</taxon>
        <taxon>Patulibacter</taxon>
    </lineage>
</organism>
<proteinExistence type="predicted"/>
<dbReference type="PANTHER" id="PTHR34301:SF8">
    <property type="entry name" value="ATPASE DOMAIN-CONTAINING PROTEIN"/>
    <property type="match status" value="1"/>
</dbReference>
<dbReference type="EMBL" id="JAXAVX010000008">
    <property type="protein sequence ID" value="MDX8152762.1"/>
    <property type="molecule type" value="Genomic_DNA"/>
</dbReference>
<evidence type="ECO:0000313" key="2">
    <source>
        <dbReference type="EMBL" id="MDX8152762.1"/>
    </source>
</evidence>
<dbReference type="PANTHER" id="PTHR34301">
    <property type="entry name" value="DNA-BINDING PROTEIN-RELATED"/>
    <property type="match status" value="1"/>
</dbReference>
<dbReference type="SUPFAM" id="SSF52540">
    <property type="entry name" value="P-loop containing nucleoside triphosphate hydrolases"/>
    <property type="match status" value="1"/>
</dbReference>
<feature type="domain" description="Novel STAND NTPase 1" evidence="1">
    <location>
        <begin position="18"/>
        <end position="262"/>
    </location>
</feature>